<dbReference type="GO" id="GO:0016758">
    <property type="term" value="F:hexosyltransferase activity"/>
    <property type="evidence" value="ECO:0007669"/>
    <property type="project" value="TreeGrafter"/>
</dbReference>
<dbReference type="HOGENOM" id="CLU_009583_2_1_7"/>
<dbReference type="Pfam" id="PF13439">
    <property type="entry name" value="Glyco_transf_4"/>
    <property type="match status" value="1"/>
</dbReference>
<dbReference type="CAZy" id="GT4">
    <property type="family name" value="Glycosyltransferase Family 4"/>
</dbReference>
<evidence type="ECO:0000313" key="3">
    <source>
        <dbReference type="Proteomes" id="UP000007089"/>
    </source>
</evidence>
<evidence type="ECO:0000313" key="2">
    <source>
        <dbReference type="EMBL" id="ACL64884.1"/>
    </source>
</evidence>
<gene>
    <name evidence="2" type="ordered locus">A2cp1_1540</name>
</gene>
<keyword evidence="3" id="KW-1185">Reference proteome</keyword>
<organism evidence="2 3">
    <name type="scientific">Anaeromyxobacter dehalogenans (strain ATCC BAA-258 / DSM 21875 / 2CP-1)</name>
    <dbReference type="NCBI Taxonomy" id="455488"/>
    <lineage>
        <taxon>Bacteria</taxon>
        <taxon>Pseudomonadati</taxon>
        <taxon>Myxococcota</taxon>
        <taxon>Myxococcia</taxon>
        <taxon>Myxococcales</taxon>
        <taxon>Cystobacterineae</taxon>
        <taxon>Anaeromyxobacteraceae</taxon>
        <taxon>Anaeromyxobacter</taxon>
    </lineage>
</organism>
<dbReference type="CDD" id="cd03801">
    <property type="entry name" value="GT4_PimA-like"/>
    <property type="match status" value="1"/>
</dbReference>
<dbReference type="EMBL" id="CP001359">
    <property type="protein sequence ID" value="ACL64884.1"/>
    <property type="molecule type" value="Genomic_DNA"/>
</dbReference>
<dbReference type="PANTHER" id="PTHR45947">
    <property type="entry name" value="SULFOQUINOVOSYL TRANSFERASE SQD2"/>
    <property type="match status" value="1"/>
</dbReference>
<accession>B8J529</accession>
<dbReference type="KEGG" id="acp:A2cp1_1540"/>
<dbReference type="Gene3D" id="3.40.50.2000">
    <property type="entry name" value="Glycogen Phosphorylase B"/>
    <property type="match status" value="2"/>
</dbReference>
<dbReference type="PANTHER" id="PTHR45947:SF3">
    <property type="entry name" value="SULFOQUINOVOSYL TRANSFERASE SQD2"/>
    <property type="match status" value="1"/>
</dbReference>
<dbReference type="Pfam" id="PF13692">
    <property type="entry name" value="Glyco_trans_1_4"/>
    <property type="match status" value="1"/>
</dbReference>
<feature type="domain" description="Glycosyltransferase subfamily 4-like N-terminal" evidence="1">
    <location>
        <begin position="14"/>
        <end position="179"/>
    </location>
</feature>
<dbReference type="SUPFAM" id="SSF53756">
    <property type="entry name" value="UDP-Glycosyltransferase/glycogen phosphorylase"/>
    <property type="match status" value="1"/>
</dbReference>
<keyword evidence="2" id="KW-0808">Transferase</keyword>
<evidence type="ECO:0000259" key="1">
    <source>
        <dbReference type="Pfam" id="PF13439"/>
    </source>
</evidence>
<name>B8J529_ANAD2</name>
<dbReference type="RefSeq" id="WP_012632820.1">
    <property type="nucleotide sequence ID" value="NC_011891.1"/>
</dbReference>
<dbReference type="InterPro" id="IPR028098">
    <property type="entry name" value="Glyco_trans_4-like_N"/>
</dbReference>
<protein>
    <submittedName>
        <fullName evidence="2">Glycosyl transferase group 1</fullName>
    </submittedName>
</protein>
<sequence>MKIGVVTEYYYPSVGGIQEHVHHFAREARRLGHTVRIVTSAMPDLGDGAATPQPDVIRLGRSLPAYTNGGFGRVTGGLGIRGAVREVLARERFDVVHVHAPLTPVLPLLAIHQATGPIVGTFHTNFRPGLLFRMMRGPLQRYLDRLDAAVAVSQACLGAFRDRLHADFRIIPNGVDTERFARGRRIRRYDDGKLNVLFVGRLEPRNGLDRLLAAFHRAWRQVGARLIVLGDGPLLPRYRAMVPRELREDVVFAGRVLDERPDWYATADVYCAPTRVASFGVTLLEAMAAGKPVLAADIDGFREVMQHGREGELLSGDDPAAWARALVRIAREPARAQAYGERGRLTAQRYAWPSVTREVLGLYRSIGVRG</sequence>
<dbReference type="Proteomes" id="UP000007089">
    <property type="component" value="Chromosome"/>
</dbReference>
<proteinExistence type="predicted"/>
<reference evidence="2" key="1">
    <citation type="submission" date="2009-01" db="EMBL/GenBank/DDBJ databases">
        <title>Complete sequence of Anaeromyxobacter dehalogenans 2CP-1.</title>
        <authorList>
            <consortium name="US DOE Joint Genome Institute"/>
            <person name="Lucas S."/>
            <person name="Copeland A."/>
            <person name="Lapidus A."/>
            <person name="Glavina del Rio T."/>
            <person name="Dalin E."/>
            <person name="Tice H."/>
            <person name="Bruce D."/>
            <person name="Goodwin L."/>
            <person name="Pitluck S."/>
            <person name="Saunders E."/>
            <person name="Brettin T."/>
            <person name="Detter J.C."/>
            <person name="Han C."/>
            <person name="Larimer F."/>
            <person name="Land M."/>
            <person name="Hauser L."/>
            <person name="Kyrpides N."/>
            <person name="Ovchinnikova G."/>
            <person name="Beliaev A.S."/>
            <person name="Richardson P."/>
        </authorList>
    </citation>
    <scope>NUCLEOTIDE SEQUENCE</scope>
    <source>
        <strain evidence="2">2CP-1</strain>
    </source>
</reference>
<dbReference type="AlphaFoldDB" id="B8J529"/>
<dbReference type="InterPro" id="IPR050194">
    <property type="entry name" value="Glycosyltransferase_grp1"/>
</dbReference>